<sequence>ERYSSPVSTTSQLSCLELFMSCLLNQSPLTSCLPSQNLPYVMPTKPGPAHKMAATQEPFHKMATTQEPLHKMASSQDGHHP</sequence>
<reference evidence="1 2" key="1">
    <citation type="submission" date="2024-05" db="EMBL/GenBank/DDBJ databases">
        <title>Genome sequencing and assembly of Indian major carp, Cirrhinus mrigala (Hamilton, 1822).</title>
        <authorList>
            <person name="Mohindra V."/>
            <person name="Chowdhury L.M."/>
            <person name="Lal K."/>
            <person name="Jena J.K."/>
        </authorList>
    </citation>
    <scope>NUCLEOTIDE SEQUENCE [LARGE SCALE GENOMIC DNA]</scope>
    <source>
        <strain evidence="1">CM1030</strain>
        <tissue evidence="1">Blood</tissue>
    </source>
</reference>
<dbReference type="Proteomes" id="UP001529510">
    <property type="component" value="Unassembled WGS sequence"/>
</dbReference>
<feature type="non-terminal residue" evidence="1">
    <location>
        <position position="1"/>
    </location>
</feature>
<protein>
    <submittedName>
        <fullName evidence="1">Uncharacterized protein</fullName>
    </submittedName>
</protein>
<accession>A0ABD0R1I8</accession>
<dbReference type="AlphaFoldDB" id="A0ABD0R1I8"/>
<proteinExistence type="predicted"/>
<gene>
    <name evidence="1" type="ORF">M9458_010459</name>
</gene>
<name>A0ABD0R1I8_CIRMR</name>
<dbReference type="EMBL" id="JAMKFB020000005">
    <property type="protein sequence ID" value="KAL0192163.1"/>
    <property type="molecule type" value="Genomic_DNA"/>
</dbReference>
<keyword evidence="2" id="KW-1185">Reference proteome</keyword>
<evidence type="ECO:0000313" key="1">
    <source>
        <dbReference type="EMBL" id="KAL0192163.1"/>
    </source>
</evidence>
<organism evidence="1 2">
    <name type="scientific">Cirrhinus mrigala</name>
    <name type="common">Mrigala</name>
    <dbReference type="NCBI Taxonomy" id="683832"/>
    <lineage>
        <taxon>Eukaryota</taxon>
        <taxon>Metazoa</taxon>
        <taxon>Chordata</taxon>
        <taxon>Craniata</taxon>
        <taxon>Vertebrata</taxon>
        <taxon>Euteleostomi</taxon>
        <taxon>Actinopterygii</taxon>
        <taxon>Neopterygii</taxon>
        <taxon>Teleostei</taxon>
        <taxon>Ostariophysi</taxon>
        <taxon>Cypriniformes</taxon>
        <taxon>Cyprinidae</taxon>
        <taxon>Labeoninae</taxon>
        <taxon>Labeonini</taxon>
        <taxon>Cirrhinus</taxon>
    </lineage>
</organism>
<comment type="caution">
    <text evidence="1">The sequence shown here is derived from an EMBL/GenBank/DDBJ whole genome shotgun (WGS) entry which is preliminary data.</text>
</comment>
<evidence type="ECO:0000313" key="2">
    <source>
        <dbReference type="Proteomes" id="UP001529510"/>
    </source>
</evidence>